<dbReference type="CDD" id="cd09603">
    <property type="entry name" value="M1_APN_like"/>
    <property type="match status" value="1"/>
</dbReference>
<dbReference type="EC" id="3.4.11.2" evidence="4"/>
<dbReference type="GO" id="GO:0008237">
    <property type="term" value="F:metallopeptidase activity"/>
    <property type="evidence" value="ECO:0007669"/>
    <property type="project" value="UniProtKB-KW"/>
</dbReference>
<dbReference type="PRINTS" id="PR00756">
    <property type="entry name" value="ALADIPTASE"/>
</dbReference>
<dbReference type="InterPro" id="IPR045357">
    <property type="entry name" value="Aminopeptidase_N-like_N"/>
</dbReference>
<dbReference type="PANTHER" id="PTHR11533">
    <property type="entry name" value="PROTEASE M1 ZINC METALLOPROTEASE"/>
    <property type="match status" value="1"/>
</dbReference>
<evidence type="ECO:0000256" key="10">
    <source>
        <dbReference type="ARBA" id="ARBA00023049"/>
    </source>
</evidence>
<comment type="catalytic activity">
    <reaction evidence="1">
        <text>Release of an N-terminal amino acid, Xaa-|-Yaa- from a peptide, amide or arylamide. Xaa is preferably Ala, but may be most amino acids including Pro (slow action). When a terminal hydrophobic residue is followed by a prolyl residue, the two may be released as an intact Xaa-Pro dipeptide.</text>
        <dbReference type="EC" id="3.4.11.2"/>
    </reaction>
</comment>
<dbReference type="SUPFAM" id="SSF55486">
    <property type="entry name" value="Metalloproteases ('zincins'), catalytic domain"/>
    <property type="match status" value="1"/>
</dbReference>
<organism evidence="16 17">
    <name type="scientific">Actinocorallia herbida</name>
    <dbReference type="NCBI Taxonomy" id="58109"/>
    <lineage>
        <taxon>Bacteria</taxon>
        <taxon>Bacillati</taxon>
        <taxon>Actinomycetota</taxon>
        <taxon>Actinomycetes</taxon>
        <taxon>Streptosporangiales</taxon>
        <taxon>Thermomonosporaceae</taxon>
        <taxon>Actinocorallia</taxon>
    </lineage>
</organism>
<reference evidence="16 17" key="1">
    <citation type="submission" date="2018-11" db="EMBL/GenBank/DDBJ databases">
        <title>Sequencing the genomes of 1000 actinobacteria strains.</title>
        <authorList>
            <person name="Klenk H.-P."/>
        </authorList>
    </citation>
    <scope>NUCLEOTIDE SEQUENCE [LARGE SCALE GENOMIC DNA]</scope>
    <source>
        <strain evidence="16 17">DSM 44254</strain>
    </source>
</reference>
<evidence type="ECO:0000259" key="14">
    <source>
        <dbReference type="Pfam" id="PF01433"/>
    </source>
</evidence>
<evidence type="ECO:0000256" key="2">
    <source>
        <dbReference type="ARBA" id="ARBA00001947"/>
    </source>
</evidence>
<evidence type="ECO:0000256" key="6">
    <source>
        <dbReference type="ARBA" id="ARBA00022670"/>
    </source>
</evidence>
<dbReference type="InterPro" id="IPR050344">
    <property type="entry name" value="Peptidase_M1_aminopeptidases"/>
</dbReference>
<keyword evidence="7" id="KW-0479">Metal-binding</keyword>
<dbReference type="Proteomes" id="UP000272400">
    <property type="component" value="Unassembled WGS sequence"/>
</dbReference>
<evidence type="ECO:0000313" key="16">
    <source>
        <dbReference type="EMBL" id="ROO82793.1"/>
    </source>
</evidence>
<dbReference type="Gene3D" id="2.60.40.1730">
    <property type="entry name" value="tricorn interacting facor f3 domain"/>
    <property type="match status" value="1"/>
</dbReference>
<evidence type="ECO:0000256" key="11">
    <source>
        <dbReference type="ARBA" id="ARBA00029811"/>
    </source>
</evidence>
<keyword evidence="6" id="KW-0645">Protease</keyword>
<evidence type="ECO:0000256" key="7">
    <source>
        <dbReference type="ARBA" id="ARBA00022723"/>
    </source>
</evidence>
<dbReference type="GO" id="GO:0016285">
    <property type="term" value="F:alanyl aminopeptidase activity"/>
    <property type="evidence" value="ECO:0007669"/>
    <property type="project" value="UniProtKB-EC"/>
</dbReference>
<keyword evidence="9" id="KW-0862">Zinc</keyword>
<dbReference type="InterPro" id="IPR014782">
    <property type="entry name" value="Peptidase_M1_dom"/>
</dbReference>
<protein>
    <recommendedName>
        <fullName evidence="5">Aminopeptidase N</fullName>
        <ecNumber evidence="4">3.4.11.2</ecNumber>
    </recommendedName>
    <alternativeName>
        <fullName evidence="11">Alanine aminopeptidase</fullName>
    </alternativeName>
    <alternativeName>
        <fullName evidence="12">Lysyl aminopeptidase</fullName>
    </alternativeName>
</protein>
<dbReference type="InterPro" id="IPR027268">
    <property type="entry name" value="Peptidase_M4/M1_CTD_sf"/>
</dbReference>
<dbReference type="OrthoDB" id="100605at2"/>
<evidence type="ECO:0000256" key="12">
    <source>
        <dbReference type="ARBA" id="ARBA00031533"/>
    </source>
</evidence>
<dbReference type="AlphaFoldDB" id="A0A3N1CND0"/>
<evidence type="ECO:0000256" key="8">
    <source>
        <dbReference type="ARBA" id="ARBA00022801"/>
    </source>
</evidence>
<sequence length="454" mass="49852">MAAAALAATVTVGAVSAAADVAGSSGVGDSYFPESGNGGYNATHYDVVLRFTPKGHQVTATVTMTAKATEALRSFNLDFRGPQITSVTVDGKRAGHTRDGDELIVTPAAPLAEGAEFKAAVSYAGTPGAQQNGTLGTYGWVKTRDGAVVLAEPDGAANWLPVNDHPVDKAAYDFTITVPKRLKALANGEPLAPVTRGNQTTYRWHQSEPMASYLASVAIGRFEMTYGKVGGITVITAVDPKFKKDLTKVHRRTVRALRWGRRTFGPYPFKTSGGIVDDPRLDYALETQDRPVYGGFVPSEDFIVHELAHQWFGNSVTVRRWKDIWLNEGFATYAEWMWREHRSKRDGTAKTFKSYYRQPPGSPIFASPPGAPGREQMFGFPVYVRGAMTLHVLRKRVGEEKFSRILKTWTAEQGGGHGTTEQFIALSERISGKELDRLFDVWLYRKGKPKRGSW</sequence>
<evidence type="ECO:0000256" key="3">
    <source>
        <dbReference type="ARBA" id="ARBA00010136"/>
    </source>
</evidence>
<proteinExistence type="inferred from homology"/>
<evidence type="ECO:0000256" key="5">
    <source>
        <dbReference type="ARBA" id="ARBA00015611"/>
    </source>
</evidence>
<evidence type="ECO:0000256" key="4">
    <source>
        <dbReference type="ARBA" id="ARBA00012564"/>
    </source>
</evidence>
<dbReference type="Pfam" id="PF01433">
    <property type="entry name" value="Peptidase_M1"/>
    <property type="match status" value="1"/>
</dbReference>
<keyword evidence="10" id="KW-0482">Metalloprotease</keyword>
<evidence type="ECO:0000256" key="13">
    <source>
        <dbReference type="SAM" id="SignalP"/>
    </source>
</evidence>
<comment type="cofactor">
    <cofactor evidence="2">
        <name>Zn(2+)</name>
        <dbReference type="ChEBI" id="CHEBI:29105"/>
    </cofactor>
</comment>
<name>A0A3N1CND0_9ACTN</name>
<dbReference type="InterPro" id="IPR042097">
    <property type="entry name" value="Aminopeptidase_N-like_N_sf"/>
</dbReference>
<keyword evidence="17" id="KW-1185">Reference proteome</keyword>
<dbReference type="GO" id="GO:0008270">
    <property type="term" value="F:zinc ion binding"/>
    <property type="evidence" value="ECO:0007669"/>
    <property type="project" value="InterPro"/>
</dbReference>
<accession>A0A3N1CND0</accession>
<dbReference type="PANTHER" id="PTHR11533:SF297">
    <property type="entry name" value="AMINOPEPTIDASE N"/>
    <property type="match status" value="1"/>
</dbReference>
<keyword evidence="13" id="KW-0732">Signal</keyword>
<feature type="signal peptide" evidence="13">
    <location>
        <begin position="1"/>
        <end position="17"/>
    </location>
</feature>
<keyword evidence="8" id="KW-0378">Hydrolase</keyword>
<evidence type="ECO:0000313" key="17">
    <source>
        <dbReference type="Proteomes" id="UP000272400"/>
    </source>
</evidence>
<feature type="chain" id="PRO_5038598077" description="Aminopeptidase N" evidence="13">
    <location>
        <begin position="18"/>
        <end position="454"/>
    </location>
</feature>
<gene>
    <name evidence="16" type="ORF">EDD29_0277</name>
</gene>
<dbReference type="EMBL" id="RJKE01000001">
    <property type="protein sequence ID" value="ROO82793.1"/>
    <property type="molecule type" value="Genomic_DNA"/>
</dbReference>
<dbReference type="Pfam" id="PF17900">
    <property type="entry name" value="Peptidase_M1_N"/>
    <property type="match status" value="1"/>
</dbReference>
<dbReference type="InterPro" id="IPR001930">
    <property type="entry name" value="Peptidase_M1"/>
</dbReference>
<comment type="caution">
    <text evidence="16">The sequence shown here is derived from an EMBL/GenBank/DDBJ whole genome shotgun (WGS) entry which is preliminary data.</text>
</comment>
<evidence type="ECO:0000256" key="1">
    <source>
        <dbReference type="ARBA" id="ARBA00000098"/>
    </source>
</evidence>
<evidence type="ECO:0000259" key="15">
    <source>
        <dbReference type="Pfam" id="PF17900"/>
    </source>
</evidence>
<feature type="domain" description="Aminopeptidase N-like N-terminal" evidence="15">
    <location>
        <begin position="43"/>
        <end position="214"/>
    </location>
</feature>
<feature type="domain" description="Peptidase M1 membrane alanine aminopeptidase" evidence="14">
    <location>
        <begin position="301"/>
        <end position="442"/>
    </location>
</feature>
<comment type="similarity">
    <text evidence="3">Belongs to the peptidase M1 family.</text>
</comment>
<dbReference type="SUPFAM" id="SSF63737">
    <property type="entry name" value="Leukotriene A4 hydrolase N-terminal domain"/>
    <property type="match status" value="1"/>
</dbReference>
<evidence type="ECO:0000256" key="9">
    <source>
        <dbReference type="ARBA" id="ARBA00022833"/>
    </source>
</evidence>
<dbReference type="GO" id="GO:0006508">
    <property type="term" value="P:proteolysis"/>
    <property type="evidence" value="ECO:0007669"/>
    <property type="project" value="UniProtKB-KW"/>
</dbReference>
<dbReference type="Gene3D" id="1.10.390.10">
    <property type="entry name" value="Neutral Protease Domain 2"/>
    <property type="match status" value="1"/>
</dbReference>